<dbReference type="HOGENOM" id="CLU_013814_0_0_1"/>
<protein>
    <submittedName>
        <fullName evidence="3">Uncharacterized protein</fullName>
    </submittedName>
</protein>
<feature type="region of interest" description="Disordered" evidence="1">
    <location>
        <begin position="296"/>
        <end position="319"/>
    </location>
</feature>
<evidence type="ECO:0000256" key="2">
    <source>
        <dbReference type="SAM" id="Phobius"/>
    </source>
</evidence>
<feature type="transmembrane region" description="Helical" evidence="2">
    <location>
        <begin position="688"/>
        <end position="708"/>
    </location>
</feature>
<keyword evidence="2" id="KW-0812">Transmembrane</keyword>
<dbReference type="EMBL" id="KL659800">
    <property type="protein sequence ID" value="KFA68586.1"/>
    <property type="molecule type" value="Genomic_DNA"/>
</dbReference>
<dbReference type="OMA" id="DRPISMW"/>
<feature type="transmembrane region" description="Helical" evidence="2">
    <location>
        <begin position="650"/>
        <end position="676"/>
    </location>
</feature>
<dbReference type="Proteomes" id="UP000028524">
    <property type="component" value="Unassembled WGS sequence"/>
</dbReference>
<evidence type="ECO:0000313" key="3">
    <source>
        <dbReference type="EMBL" id="KFA68586.1"/>
    </source>
</evidence>
<evidence type="ECO:0000313" key="4">
    <source>
        <dbReference type="Proteomes" id="UP000028524"/>
    </source>
</evidence>
<keyword evidence="2" id="KW-1133">Transmembrane helix</keyword>
<organism evidence="3 4">
    <name type="scientific">Stachybotrys chlorohalonatus (strain IBT 40285)</name>
    <dbReference type="NCBI Taxonomy" id="1283841"/>
    <lineage>
        <taxon>Eukaryota</taxon>
        <taxon>Fungi</taxon>
        <taxon>Dikarya</taxon>
        <taxon>Ascomycota</taxon>
        <taxon>Pezizomycotina</taxon>
        <taxon>Sordariomycetes</taxon>
        <taxon>Hypocreomycetidae</taxon>
        <taxon>Hypocreales</taxon>
        <taxon>Stachybotryaceae</taxon>
        <taxon>Stachybotrys</taxon>
    </lineage>
</organism>
<sequence length="879" mass="99035">MIRLKPRPYMTLRDPTSVKLDEERGSPGAITPPPTIPAVTKEVVLKVSLGHKKYMIRQKGQPLDIPDLDDVTFYDVSHQEQMKLLEVEVDRLLQSVATLDGPVEFPGHVMFAETPNENGFDDLSKLADQLLINTHVCRLDNEIVLHHYQQGSTMTTRYWNSNRILSDLLKSEAMSSGTDNACRSPDFLSRYCGLVDYLTAVLCRVALQAHRDMRWHVNIIGSLANYSLKLKVLAMAPHQFPARALERAKRIFMNKSVLDRLGSKGNSFYQGLEARNVQDGTNPWILAQQFADGVRQHIPAGNRGPGDQHDGQGQNQPGMSHRMHGGFTPWSTFSDDDGTGYDNFYHPHHHFHYYDADKVKELEAFLTKKDTNEKAFFSAKAIYHTWTSSTLLQILQEMKSSILSDLPSDGFDICSLVYETGTVGPGLPILLHQDRGAELQGTGDVNHVKLTYPAFKILKDTALELPQRPATTNDKGNSSVTLRLQFQSRGSDEEASVAPKIIRKMTSMSTAIKVMIPLLCTSPGIVEELHTALSRRGELFKTGDQDHFSPDVPEFTAVAAMSTNTFEAKNNACLPRSDYKSLSQSVLAQHDRRSTLSLGSTAPTNMWHDLSDQKKHQKVQQSKQKQEKLTAKSESWVFEEETIRVSCARYVYTVIGVGFTLVLTGLMLGIFLGFTIEDSIALQDVDPFGFTTYCWVIAAFIVVIAKSVRVENWPWRDFLLRRVTCRSLSELHAVTGIDEQDLIAFLLTKEYENVLITRGPYNQLFMRKGEGRGFSIDCKPQIRTLLAAGLIFVKVSTKQGTALVCLDLGVGRQQGSYARKAIRHSGMMAQGEIMCRYPPRLEDDKDEVNINTRLRHWDFYSTRWEKILGVYTAYNKRVR</sequence>
<proteinExistence type="predicted"/>
<evidence type="ECO:0000256" key="1">
    <source>
        <dbReference type="SAM" id="MobiDB-lite"/>
    </source>
</evidence>
<reference evidence="3 4" key="1">
    <citation type="journal article" date="2014" name="BMC Genomics">
        <title>Comparative genome sequencing reveals chemotype-specific gene clusters in the toxigenic black mold Stachybotrys.</title>
        <authorList>
            <person name="Semeiks J."/>
            <person name="Borek D."/>
            <person name="Otwinowski Z."/>
            <person name="Grishin N.V."/>
        </authorList>
    </citation>
    <scope>NUCLEOTIDE SEQUENCE [LARGE SCALE GENOMIC DNA]</scope>
    <source>
        <strain evidence="3 4">IBT 40285</strain>
    </source>
</reference>
<dbReference type="STRING" id="1283841.A0A084QXA1"/>
<gene>
    <name evidence="3" type="ORF">S40285_06666</name>
</gene>
<keyword evidence="4" id="KW-1185">Reference proteome</keyword>
<keyword evidence="2" id="KW-0472">Membrane</keyword>
<dbReference type="OrthoDB" id="5419219at2759"/>
<name>A0A084QXA1_STAC4</name>
<dbReference type="InParanoid" id="A0A084QXA1"/>
<dbReference type="AlphaFoldDB" id="A0A084QXA1"/>
<accession>A0A084QXA1</accession>
<feature type="region of interest" description="Disordered" evidence="1">
    <location>
        <begin position="12"/>
        <end position="35"/>
    </location>
</feature>